<dbReference type="EMBL" id="FORC01000001">
    <property type="protein sequence ID" value="SFI23907.1"/>
    <property type="molecule type" value="Genomic_DNA"/>
</dbReference>
<dbReference type="Proteomes" id="UP000183018">
    <property type="component" value="Unassembled WGS sequence"/>
</dbReference>
<accession>A0A1I3GK96</accession>
<sequence>MRYEYDAFIFHQRADGQGPLLALFHAPAGEVAAWADVDRLGPDNRMAPQREPKKSRINSICRFFGDDPQNTIPTAIVVGLRGIEFDGEGGIRKLRFETRDQHPHPGLIIDGQHRLRGLEKVDPNTIVPIVGIIEATDLEMAFQFLVINNKSAKVPLDHLRALALNYPSEQLEARLKTARLALNTNLGSVGVLDEDPESPFSGIVAWPNNPPEQRIVVPAAIEAMASEAKSLGFGELEDLDSLNSFLIAMWSVIKDEWAHLFVADSKLLSKVGLTCMTQFVCSTIKTWARNPRLRDQVDPGDPDKVRSVTSDVLATLDPLFFEAEWASSSYDTRAGRDMVMSDLETLSFNKANDDDWYEGLKVINRNWLQGYLSEHGGAALTPDEDVVD</sequence>
<proteinExistence type="predicted"/>
<protein>
    <submittedName>
        <fullName evidence="1">DGQHR domain-containing protein</fullName>
    </submittedName>
</protein>
<gene>
    <name evidence="1" type="ORF">SAMN05216602_0163</name>
</gene>
<name>A0A1I3GK96_9GAMM</name>
<dbReference type="CDD" id="cd16413">
    <property type="entry name" value="DGQHR_domain"/>
    <property type="match status" value="1"/>
</dbReference>
<evidence type="ECO:0000313" key="1">
    <source>
        <dbReference type="EMBL" id="SFI23907.1"/>
    </source>
</evidence>
<dbReference type="AlphaFoldDB" id="A0A1I3GK96"/>
<keyword evidence="2" id="KW-1185">Reference proteome</keyword>
<reference evidence="2" key="1">
    <citation type="submission" date="2016-10" db="EMBL/GenBank/DDBJ databases">
        <authorList>
            <person name="Varghese N."/>
            <person name="Submissions S."/>
        </authorList>
    </citation>
    <scope>NUCLEOTIDE SEQUENCE [LARGE SCALE GENOMIC DNA]</scope>
    <source>
        <strain evidence="2">LMG 22563</strain>
    </source>
</reference>
<organism evidence="1 2">
    <name type="scientific">Phytopseudomonas argentinensis</name>
    <dbReference type="NCBI Taxonomy" id="289370"/>
    <lineage>
        <taxon>Bacteria</taxon>
        <taxon>Pseudomonadati</taxon>
        <taxon>Pseudomonadota</taxon>
        <taxon>Gammaproteobacteria</taxon>
        <taxon>Pseudomonadales</taxon>
        <taxon>Pseudomonadaceae</taxon>
        <taxon>Phytopseudomonas</taxon>
    </lineage>
</organism>
<evidence type="ECO:0000313" key="2">
    <source>
        <dbReference type="Proteomes" id="UP000183018"/>
    </source>
</evidence>